<gene>
    <name evidence="1" type="ORF">E5358_05255</name>
</gene>
<organism evidence="1 2">
    <name type="scientific">Palleniella muris</name>
    <dbReference type="NCBI Taxonomy" id="3038145"/>
    <lineage>
        <taxon>Bacteria</taxon>
        <taxon>Pseudomonadati</taxon>
        <taxon>Bacteroidota</taxon>
        <taxon>Bacteroidia</taxon>
        <taxon>Bacteroidales</taxon>
        <taxon>Prevotellaceae</taxon>
        <taxon>Palleniella</taxon>
    </lineage>
</organism>
<keyword evidence="2" id="KW-1185">Reference proteome</keyword>
<dbReference type="Proteomes" id="UP000308886">
    <property type="component" value="Unassembled WGS sequence"/>
</dbReference>
<accession>A0AC61QR21</accession>
<evidence type="ECO:0000313" key="2">
    <source>
        <dbReference type="Proteomes" id="UP000308886"/>
    </source>
</evidence>
<comment type="caution">
    <text evidence="1">The sequence shown here is derived from an EMBL/GenBank/DDBJ whole genome shotgun (WGS) entry which is preliminary data.</text>
</comment>
<reference evidence="1" key="1">
    <citation type="submission" date="2019-04" db="EMBL/GenBank/DDBJ databases">
        <title>Microbes associate with the intestines of laboratory mice.</title>
        <authorList>
            <person name="Navarre W."/>
            <person name="Wong E."/>
            <person name="Huang K."/>
            <person name="Tropini C."/>
            <person name="Ng K."/>
            <person name="Yu B."/>
        </authorList>
    </citation>
    <scope>NUCLEOTIDE SEQUENCE</scope>
    <source>
        <strain evidence="1">NM73_A23</strain>
    </source>
</reference>
<name>A0AC61QR21_9BACT</name>
<dbReference type="EMBL" id="SRZC01000007">
    <property type="protein sequence ID" value="TGX82746.1"/>
    <property type="molecule type" value="Genomic_DNA"/>
</dbReference>
<proteinExistence type="predicted"/>
<evidence type="ECO:0000313" key="1">
    <source>
        <dbReference type="EMBL" id="TGX82746.1"/>
    </source>
</evidence>
<protein>
    <submittedName>
        <fullName evidence="1">RNA-binding protein</fullName>
    </submittedName>
</protein>
<sequence>MELHIIDRIAIPSILPAENSFMDYNLKRSIIKKVGISKEDVEKYNIKEDTENKRTTWDINADRENPHVVDFTEQELAYLRSACEKLSDTPAPDYLWDTVEKIYAAAQATA</sequence>